<name>A0A0P7A4E2_9FLAO</name>
<evidence type="ECO:0000259" key="2">
    <source>
        <dbReference type="Pfam" id="PF00582"/>
    </source>
</evidence>
<sequence length="262" mass="29750">MSNIKKIVVPFDFSEAGIKALEYTMNFVGYQRPIKIFAVEVTVAPVSAKREQESQQAFTKLLAKLDKRTKHRPELIFASGNLIETVLSLQINQQFDLIIMGTMGDSEEDTITNTSHLVLQANCPVITVPFSTKAEVPKEIALVLGKEEIEYPNVLSTLLDVARMFNARVHVLTIYKESVYKEKAIVESNENTLEYYLEHFYTAHDFQKNEDVEKGIFDYIKEKEIDMLAILPRNHAKKTQASDGRLTKLLTLHSTVPVLTLD</sequence>
<dbReference type="Proteomes" id="UP000050280">
    <property type="component" value="Unassembled WGS sequence"/>
</dbReference>
<dbReference type="AlphaFoldDB" id="A0A0P7A4E2"/>
<evidence type="ECO:0000256" key="1">
    <source>
        <dbReference type="ARBA" id="ARBA00008791"/>
    </source>
</evidence>
<dbReference type="OrthoDB" id="1522603at2"/>
<dbReference type="PRINTS" id="PR01438">
    <property type="entry name" value="UNVRSLSTRESS"/>
</dbReference>
<dbReference type="Gene3D" id="3.40.50.620">
    <property type="entry name" value="HUPs"/>
    <property type="match status" value="2"/>
</dbReference>
<dbReference type="CDD" id="cd00293">
    <property type="entry name" value="USP-like"/>
    <property type="match status" value="1"/>
</dbReference>
<dbReference type="PANTHER" id="PTHR46268:SF6">
    <property type="entry name" value="UNIVERSAL STRESS PROTEIN UP12"/>
    <property type="match status" value="1"/>
</dbReference>
<dbReference type="EMBL" id="LDJX01000005">
    <property type="protein sequence ID" value="KPM31278.1"/>
    <property type="molecule type" value="Genomic_DNA"/>
</dbReference>
<evidence type="ECO:0000313" key="3">
    <source>
        <dbReference type="EMBL" id="KPM31278.1"/>
    </source>
</evidence>
<dbReference type="SUPFAM" id="SSF52402">
    <property type="entry name" value="Adenine nucleotide alpha hydrolases-like"/>
    <property type="match status" value="2"/>
</dbReference>
<accession>A0A0P7A4E2</accession>
<dbReference type="PANTHER" id="PTHR46268">
    <property type="entry name" value="STRESS RESPONSE PROTEIN NHAX"/>
    <property type="match status" value="1"/>
</dbReference>
<feature type="domain" description="UspA" evidence="2">
    <location>
        <begin position="4"/>
        <end position="129"/>
    </location>
</feature>
<dbReference type="InterPro" id="IPR006015">
    <property type="entry name" value="Universal_stress_UspA"/>
</dbReference>
<dbReference type="Pfam" id="PF00582">
    <property type="entry name" value="Usp"/>
    <property type="match status" value="1"/>
</dbReference>
<dbReference type="InterPro" id="IPR006016">
    <property type="entry name" value="UspA"/>
</dbReference>
<proteinExistence type="inferred from homology"/>
<protein>
    <submittedName>
        <fullName evidence="3">UspA domain-containing protein</fullName>
    </submittedName>
</protein>
<dbReference type="STRING" id="1300341.I595_2543"/>
<comment type="similarity">
    <text evidence="1">Belongs to the universal stress protein A family.</text>
</comment>
<reference evidence="3 4" key="1">
    <citation type="submission" date="2015-09" db="EMBL/GenBank/DDBJ databases">
        <title>Genome sequence of the marine flavobacterium Croceitalea dokdonensis DOKDO 023 that contains proton- and sodium-pumping rhodopsins.</title>
        <authorList>
            <person name="Kwon S.-K."/>
            <person name="Lee H.K."/>
            <person name="Kwak M.-J."/>
            <person name="Kim J.F."/>
        </authorList>
    </citation>
    <scope>NUCLEOTIDE SEQUENCE [LARGE SCALE GENOMIC DNA]</scope>
    <source>
        <strain evidence="3 4">DOKDO 023</strain>
    </source>
</reference>
<keyword evidence="4" id="KW-1185">Reference proteome</keyword>
<organism evidence="3 4">
    <name type="scientific">Croceitalea dokdonensis DOKDO 023</name>
    <dbReference type="NCBI Taxonomy" id="1300341"/>
    <lineage>
        <taxon>Bacteria</taxon>
        <taxon>Pseudomonadati</taxon>
        <taxon>Bacteroidota</taxon>
        <taxon>Flavobacteriia</taxon>
        <taxon>Flavobacteriales</taxon>
        <taxon>Flavobacteriaceae</taxon>
        <taxon>Croceitalea</taxon>
    </lineage>
</organism>
<dbReference type="RefSeq" id="WP_054559594.1">
    <property type="nucleotide sequence ID" value="NZ_LDJX01000005.1"/>
</dbReference>
<dbReference type="InterPro" id="IPR014729">
    <property type="entry name" value="Rossmann-like_a/b/a_fold"/>
</dbReference>
<comment type="caution">
    <text evidence="3">The sequence shown here is derived from an EMBL/GenBank/DDBJ whole genome shotgun (WGS) entry which is preliminary data.</text>
</comment>
<evidence type="ECO:0000313" key="4">
    <source>
        <dbReference type="Proteomes" id="UP000050280"/>
    </source>
</evidence>
<gene>
    <name evidence="3" type="ORF">I595_2543</name>
</gene>